<accession>Q0G3W3</accession>
<sequence length="67" mass="7647">MRLEGKTSARYKARDPSLAACGSEIVEEIYRDALFEDSVGACMSIETFPENCPYKSDQLRDHDFRPE</sequence>
<keyword evidence="2" id="KW-1185">Reference proteome</keyword>
<comment type="caution">
    <text evidence="1">The sequence shown here is derived from an EMBL/GenBank/DDBJ whole genome shotgun (WGS) entry which is preliminary data.</text>
</comment>
<dbReference type="Pfam" id="PF01724">
    <property type="entry name" value="DUF29"/>
    <property type="match status" value="1"/>
</dbReference>
<gene>
    <name evidence="1" type="ORF">FP2506_14834</name>
</gene>
<dbReference type="Proteomes" id="UP000004310">
    <property type="component" value="Unassembled WGS sequence"/>
</dbReference>
<organism evidence="1 2">
    <name type="scientific">Fulvimarina pelagi HTCC2506</name>
    <dbReference type="NCBI Taxonomy" id="314231"/>
    <lineage>
        <taxon>Bacteria</taxon>
        <taxon>Pseudomonadati</taxon>
        <taxon>Pseudomonadota</taxon>
        <taxon>Alphaproteobacteria</taxon>
        <taxon>Hyphomicrobiales</taxon>
        <taxon>Aurantimonadaceae</taxon>
        <taxon>Fulvimarina</taxon>
    </lineage>
</organism>
<protein>
    <submittedName>
        <fullName evidence="1">Uncharacterized protein</fullName>
    </submittedName>
</protein>
<evidence type="ECO:0000313" key="1">
    <source>
        <dbReference type="EMBL" id="EAU41718.1"/>
    </source>
</evidence>
<dbReference type="AlphaFoldDB" id="Q0G3W3"/>
<dbReference type="STRING" id="217511.GCA_001463845_02924"/>
<dbReference type="RefSeq" id="WP_007068091.1">
    <property type="nucleotide sequence ID" value="NZ_DS022272.1"/>
</dbReference>
<dbReference type="EMBL" id="AATP01000002">
    <property type="protein sequence ID" value="EAU41718.1"/>
    <property type="molecule type" value="Genomic_DNA"/>
</dbReference>
<name>Q0G3W3_9HYPH</name>
<proteinExistence type="predicted"/>
<reference evidence="1 2" key="1">
    <citation type="journal article" date="2010" name="J. Bacteriol.">
        <title>Genome sequence of Fulvimarina pelagi HTCC2506T, a Mn(II)-oxidizing alphaproteobacterium possessing an aerobic anoxygenic photosynthetic gene cluster and Xanthorhodopsin.</title>
        <authorList>
            <person name="Kang I."/>
            <person name="Oh H.M."/>
            <person name="Lim S.I."/>
            <person name="Ferriera S."/>
            <person name="Giovannoni S.J."/>
            <person name="Cho J.C."/>
        </authorList>
    </citation>
    <scope>NUCLEOTIDE SEQUENCE [LARGE SCALE GENOMIC DNA]</scope>
    <source>
        <strain evidence="1 2">HTCC2506</strain>
    </source>
</reference>
<evidence type="ECO:0000313" key="2">
    <source>
        <dbReference type="Proteomes" id="UP000004310"/>
    </source>
</evidence>
<dbReference type="HOGENOM" id="CLU_2806251_0_0_5"/>